<dbReference type="Gene3D" id="1.20.120.530">
    <property type="entry name" value="GntR ligand-binding domain-like"/>
    <property type="match status" value="1"/>
</dbReference>
<organism evidence="6 7">
    <name type="scientific">Chelativorans intermedius</name>
    <dbReference type="NCBI Taxonomy" id="515947"/>
    <lineage>
        <taxon>Bacteria</taxon>
        <taxon>Pseudomonadati</taxon>
        <taxon>Pseudomonadota</taxon>
        <taxon>Alphaproteobacteria</taxon>
        <taxon>Hyphomicrobiales</taxon>
        <taxon>Phyllobacteriaceae</taxon>
        <taxon>Chelativorans</taxon>
    </lineage>
</organism>
<keyword evidence="2" id="KW-0238">DNA-binding</keyword>
<evidence type="ECO:0000259" key="5">
    <source>
        <dbReference type="PROSITE" id="PS50949"/>
    </source>
</evidence>
<keyword evidence="1" id="KW-0805">Transcription regulation</keyword>
<dbReference type="InterPro" id="IPR000524">
    <property type="entry name" value="Tscrpt_reg_HTH_GntR"/>
</dbReference>
<dbReference type="InterPro" id="IPR036390">
    <property type="entry name" value="WH_DNA-bd_sf"/>
</dbReference>
<dbReference type="SUPFAM" id="SSF48008">
    <property type="entry name" value="GntR ligand-binding domain-like"/>
    <property type="match status" value="1"/>
</dbReference>
<accession>A0ABV6D5T1</accession>
<dbReference type="PANTHER" id="PTHR43537:SF5">
    <property type="entry name" value="UXU OPERON TRANSCRIPTIONAL REGULATOR"/>
    <property type="match status" value="1"/>
</dbReference>
<dbReference type="Pfam" id="PF00392">
    <property type="entry name" value="GntR"/>
    <property type="match status" value="1"/>
</dbReference>
<evidence type="ECO:0000256" key="3">
    <source>
        <dbReference type="ARBA" id="ARBA00023163"/>
    </source>
</evidence>
<dbReference type="PROSITE" id="PS50949">
    <property type="entry name" value="HTH_GNTR"/>
    <property type="match status" value="1"/>
</dbReference>
<feature type="domain" description="HTH gntR-type" evidence="5">
    <location>
        <begin position="22"/>
        <end position="89"/>
    </location>
</feature>
<dbReference type="RefSeq" id="WP_261520661.1">
    <property type="nucleotide sequence ID" value="NZ_JAODNW010000013.1"/>
</dbReference>
<dbReference type="Gene3D" id="1.10.10.10">
    <property type="entry name" value="Winged helix-like DNA-binding domain superfamily/Winged helix DNA-binding domain"/>
    <property type="match status" value="2"/>
</dbReference>
<protein>
    <submittedName>
        <fullName evidence="6">GntR family transcriptional regulator</fullName>
    </submittedName>
</protein>
<gene>
    <name evidence="6" type="ORF">ACFFJ2_06080</name>
</gene>
<sequence length="344" mass="38120">MEGGKRQGEKAGRRDLRIGSSPRLYHRVFEILSAQIRQGVLAPPATLTETAVAARFGVSRAPARRALAELAEAGLLTRSASRGYVVAGGGSHQPARPSQQPPPAGTTLEDVPKLVSLPSWERIYGEVESEIIARISFATWRVNEAELARHYRVSRTVARDVLARLQQRGLVRKDDRARWYAPALTADHVGELYELRWILEPVALAKAAPNLPRDLLQRCRQALEAAMAAPEVSGATLDRLEHDLHVALLARCENHTLMQAITQPQSLLIAHRFLYRWTARLFRTEPFLPEHLEVVDALLAGQAAAAATALQRHLQVSRDRAIARIDVIARGTQPDPLSYLERMG</sequence>
<dbReference type="InterPro" id="IPR008920">
    <property type="entry name" value="TF_FadR/GntR_C"/>
</dbReference>
<keyword evidence="7" id="KW-1185">Reference proteome</keyword>
<comment type="caution">
    <text evidence="6">The sequence shown here is derived from an EMBL/GenBank/DDBJ whole genome shotgun (WGS) entry which is preliminary data.</text>
</comment>
<feature type="region of interest" description="Disordered" evidence="4">
    <location>
        <begin position="86"/>
        <end position="110"/>
    </location>
</feature>
<dbReference type="SUPFAM" id="SSF46785">
    <property type="entry name" value="Winged helix' DNA-binding domain"/>
    <property type="match status" value="2"/>
</dbReference>
<evidence type="ECO:0000313" key="7">
    <source>
        <dbReference type="Proteomes" id="UP001589755"/>
    </source>
</evidence>
<dbReference type="InterPro" id="IPR036388">
    <property type="entry name" value="WH-like_DNA-bd_sf"/>
</dbReference>
<proteinExistence type="predicted"/>
<reference evidence="6 7" key="1">
    <citation type="submission" date="2024-09" db="EMBL/GenBank/DDBJ databases">
        <authorList>
            <person name="Sun Q."/>
            <person name="Mori K."/>
        </authorList>
    </citation>
    <scope>NUCLEOTIDE SEQUENCE [LARGE SCALE GENOMIC DNA]</scope>
    <source>
        <strain evidence="6 7">CCM 8543</strain>
    </source>
</reference>
<dbReference type="InterPro" id="IPR011711">
    <property type="entry name" value="GntR_C"/>
</dbReference>
<evidence type="ECO:0000256" key="1">
    <source>
        <dbReference type="ARBA" id="ARBA00023015"/>
    </source>
</evidence>
<dbReference type="PANTHER" id="PTHR43537">
    <property type="entry name" value="TRANSCRIPTIONAL REGULATOR, GNTR FAMILY"/>
    <property type="match status" value="1"/>
</dbReference>
<keyword evidence="3" id="KW-0804">Transcription</keyword>
<evidence type="ECO:0000313" key="6">
    <source>
        <dbReference type="EMBL" id="MFC0207967.1"/>
    </source>
</evidence>
<dbReference type="Pfam" id="PF07729">
    <property type="entry name" value="FCD"/>
    <property type="match status" value="1"/>
</dbReference>
<evidence type="ECO:0000256" key="4">
    <source>
        <dbReference type="SAM" id="MobiDB-lite"/>
    </source>
</evidence>
<dbReference type="SMART" id="SM00895">
    <property type="entry name" value="FCD"/>
    <property type="match status" value="1"/>
</dbReference>
<name>A0ABV6D5T1_9HYPH</name>
<dbReference type="SMART" id="SM00345">
    <property type="entry name" value="HTH_GNTR"/>
    <property type="match status" value="2"/>
</dbReference>
<dbReference type="CDD" id="cd07377">
    <property type="entry name" value="WHTH_GntR"/>
    <property type="match status" value="1"/>
</dbReference>
<dbReference type="Proteomes" id="UP001589755">
    <property type="component" value="Unassembled WGS sequence"/>
</dbReference>
<dbReference type="EMBL" id="JBHLXD010000007">
    <property type="protein sequence ID" value="MFC0207967.1"/>
    <property type="molecule type" value="Genomic_DNA"/>
</dbReference>
<evidence type="ECO:0000256" key="2">
    <source>
        <dbReference type="ARBA" id="ARBA00023125"/>
    </source>
</evidence>